<feature type="compositionally biased region" description="Basic residues" evidence="1">
    <location>
        <begin position="37"/>
        <end position="46"/>
    </location>
</feature>
<dbReference type="AlphaFoldDB" id="Q4R9R8"/>
<proteinExistence type="predicted"/>
<evidence type="ECO:0000313" key="2">
    <source>
        <dbReference type="EMBL" id="CAG14865.1"/>
    </source>
</evidence>
<dbReference type="KEGG" id="tng:GSTEN00000230G001"/>
<gene>
    <name evidence="2" type="ORF">GSTENG00000230001</name>
</gene>
<reference evidence="2" key="2">
    <citation type="submission" date="2004-02" db="EMBL/GenBank/DDBJ databases">
        <authorList>
            <consortium name="Genoscope"/>
            <consortium name="Whitehead Institute Centre for Genome Research"/>
        </authorList>
    </citation>
    <scope>NUCLEOTIDE SEQUENCE</scope>
</reference>
<feature type="non-terminal residue" evidence="2">
    <location>
        <position position="1"/>
    </location>
</feature>
<feature type="region of interest" description="Disordered" evidence="1">
    <location>
        <begin position="1"/>
        <end position="59"/>
    </location>
</feature>
<feature type="compositionally biased region" description="Polar residues" evidence="1">
    <location>
        <begin position="16"/>
        <end position="27"/>
    </location>
</feature>
<evidence type="ECO:0000256" key="1">
    <source>
        <dbReference type="SAM" id="MobiDB-lite"/>
    </source>
</evidence>
<sequence length="154" mass="16921">QSKHQKHQAFEAELHLTQTASAGSSTRQRPDPERSLRWQRGRRQGRSRWSPGVSPRWSPGGLQVVSWWSPGGLLVVSRWSPGGLLVVSGWSPGGLQVASRWSPGGLMSGLPGLMTRLAALDEQWQFLFNKSAEKSQIAERGQQAAVLQHGHQGL</sequence>
<name>Q4R9R8_TETNG</name>
<dbReference type="EMBL" id="CAAE01025450">
    <property type="protein sequence ID" value="CAG14865.1"/>
    <property type="molecule type" value="Genomic_DNA"/>
</dbReference>
<comment type="caution">
    <text evidence="2">The sequence shown here is derived from an EMBL/GenBank/DDBJ whole genome shotgun (WGS) entry which is preliminary data.</text>
</comment>
<protein>
    <submittedName>
        <fullName evidence="2">(spotted green pufferfish) hypothetical protein</fullName>
    </submittedName>
</protein>
<reference evidence="2" key="1">
    <citation type="journal article" date="2004" name="Nature">
        <title>Genome duplication in the teleost fish Tetraodon nigroviridis reveals the early vertebrate proto-karyotype.</title>
        <authorList>
            <person name="Jaillon O."/>
            <person name="Aury J.-M."/>
            <person name="Brunet F."/>
            <person name="Petit J.-L."/>
            <person name="Stange-Thomann N."/>
            <person name="Mauceli E."/>
            <person name="Bouneau L."/>
            <person name="Fischer C."/>
            <person name="Ozouf-Costaz C."/>
            <person name="Bernot A."/>
            <person name="Nicaud S."/>
            <person name="Jaffe D."/>
            <person name="Fisher S."/>
            <person name="Lutfalla G."/>
            <person name="Dossat C."/>
            <person name="Segurens B."/>
            <person name="Dasilva C."/>
            <person name="Salanoubat M."/>
            <person name="Levy M."/>
            <person name="Boudet N."/>
            <person name="Castellano S."/>
            <person name="Anthouard V."/>
            <person name="Jubin C."/>
            <person name="Castelli V."/>
            <person name="Katinka M."/>
            <person name="Vacherie B."/>
            <person name="Biemont C."/>
            <person name="Skalli Z."/>
            <person name="Cattolico L."/>
            <person name="Poulain J."/>
            <person name="De Berardinis V."/>
            <person name="Cruaud C."/>
            <person name="Duprat S."/>
            <person name="Brottier P."/>
            <person name="Coutanceau J.-P."/>
            <person name="Gouzy J."/>
            <person name="Parra G."/>
            <person name="Lardier G."/>
            <person name="Chapple C."/>
            <person name="McKernan K.J."/>
            <person name="McEwan P."/>
            <person name="Bosak S."/>
            <person name="Kellis M."/>
            <person name="Volff J.-N."/>
            <person name="Guigo R."/>
            <person name="Zody M.C."/>
            <person name="Mesirov J."/>
            <person name="Lindblad-Toh K."/>
            <person name="Birren B."/>
            <person name="Nusbaum C."/>
            <person name="Kahn D."/>
            <person name="Robinson-Rechavi M."/>
            <person name="Laudet V."/>
            <person name="Schachter V."/>
            <person name="Quetier F."/>
            <person name="Saurin W."/>
            <person name="Scarpelli C."/>
            <person name="Wincker P."/>
            <person name="Lander E.S."/>
            <person name="Weissenbach J."/>
            <person name="Roest Crollius H."/>
        </authorList>
    </citation>
    <scope>NUCLEOTIDE SEQUENCE [LARGE SCALE GENOMIC DNA]</scope>
</reference>
<accession>Q4R9R8</accession>
<organism evidence="2">
    <name type="scientific">Tetraodon nigroviridis</name>
    <name type="common">Spotted green pufferfish</name>
    <name type="synonym">Chelonodon nigroviridis</name>
    <dbReference type="NCBI Taxonomy" id="99883"/>
    <lineage>
        <taxon>Eukaryota</taxon>
        <taxon>Metazoa</taxon>
        <taxon>Chordata</taxon>
        <taxon>Craniata</taxon>
        <taxon>Vertebrata</taxon>
        <taxon>Euteleostomi</taxon>
        <taxon>Actinopterygii</taxon>
        <taxon>Neopterygii</taxon>
        <taxon>Teleostei</taxon>
        <taxon>Neoteleostei</taxon>
        <taxon>Acanthomorphata</taxon>
        <taxon>Eupercaria</taxon>
        <taxon>Tetraodontiformes</taxon>
        <taxon>Tetradontoidea</taxon>
        <taxon>Tetraodontidae</taxon>
        <taxon>Tetraodon</taxon>
    </lineage>
</organism>
<dbReference type="OrthoDB" id="8962083at2759"/>